<gene>
    <name evidence="1" type="ORF">AL504_09695</name>
</gene>
<protein>
    <submittedName>
        <fullName evidence="1">Uncharacterized protein</fullName>
    </submittedName>
</protein>
<dbReference type="RefSeq" id="WP_061071950.1">
    <property type="nucleotide sequence ID" value="NZ_CP014060.2"/>
</dbReference>
<name>A0A109XW00_ALCXX</name>
<dbReference type="AlphaFoldDB" id="A0A109XW00"/>
<dbReference type="Proteomes" id="UP000060602">
    <property type="component" value="Chromosome"/>
</dbReference>
<sequence length="67" mass="7308">MHRIPHGGPGEIPPVDERVPADRFENAIRAVGAVTACEWFGHAADSQFTADTIRELRIRSGLPQESA</sequence>
<evidence type="ECO:0000313" key="1">
    <source>
        <dbReference type="EMBL" id="AMG36277.1"/>
    </source>
</evidence>
<organism evidence="1 2">
    <name type="scientific">Alcaligenes xylosoxydans xylosoxydans</name>
    <name type="common">Achromobacter xylosoxidans</name>
    <dbReference type="NCBI Taxonomy" id="85698"/>
    <lineage>
        <taxon>Bacteria</taxon>
        <taxon>Pseudomonadati</taxon>
        <taxon>Pseudomonadota</taxon>
        <taxon>Betaproteobacteria</taxon>
        <taxon>Burkholderiales</taxon>
        <taxon>Alcaligenaceae</taxon>
        <taxon>Achromobacter</taxon>
    </lineage>
</organism>
<accession>A0A109XW00</accession>
<proteinExistence type="predicted"/>
<reference evidence="2" key="1">
    <citation type="submission" date="2015-12" db="EMBL/GenBank/DDBJ databases">
        <title>FDA dAtabase for Regulatory Grade micrObial Sequences (FDA-ARGOS): Supporting development and validation of Infectious Disease Dx tests.</title>
        <authorList>
            <person name="Case J."/>
            <person name="Tallon L."/>
            <person name="Sadzewicz L."/>
            <person name="Sengamalay N."/>
            <person name="Ott S."/>
            <person name="Godinez A."/>
            <person name="Nagaraj S."/>
            <person name="Nadendla S."/>
            <person name="Sichtig H."/>
        </authorList>
    </citation>
    <scope>NUCLEOTIDE SEQUENCE [LARGE SCALE GENOMIC DNA]</scope>
    <source>
        <strain evidence="2">FDAARGOS_147</strain>
    </source>
</reference>
<dbReference type="EMBL" id="CP014060">
    <property type="protein sequence ID" value="AMG36277.1"/>
    <property type="molecule type" value="Genomic_DNA"/>
</dbReference>
<evidence type="ECO:0000313" key="2">
    <source>
        <dbReference type="Proteomes" id="UP000060602"/>
    </source>
</evidence>